<evidence type="ECO:0000313" key="1">
    <source>
        <dbReference type="EMBL" id="KAL0632073.1"/>
    </source>
</evidence>
<gene>
    <name evidence="1" type="ORF">Q9L58_009061</name>
</gene>
<protein>
    <recommendedName>
        <fullName evidence="3">F-box domain-containing protein</fullName>
    </recommendedName>
</protein>
<name>A0ABR3G875_9PEZI</name>
<dbReference type="EMBL" id="JBBBZM010000189">
    <property type="protein sequence ID" value="KAL0632073.1"/>
    <property type="molecule type" value="Genomic_DNA"/>
</dbReference>
<keyword evidence="2" id="KW-1185">Reference proteome</keyword>
<sequence>MASSKLSFEALPLDICTEILDSLDTIQDLYSLISASPTCFSLFKLFPHILRNTAKRVVGGNDAAWKAATVVMIHQRHCHGGFINYPAVENDLETPFVLLRTDVVNLIRNQKFMRARFDRSATLLPHTHNHSFQLPLTNHLSTEPASVQTFYELWSYALCFSFQHIDKFRMLPGPTEQQILAFQDLSRFLLVGSGSYYWPQPPTWIWSVVIGFKMRTKDCPYTTASLLQQKLVEIFLDALSTSDQFPNGHYLNSGRPIEEILREFRNDVVRHMEIENLIEKYGLSTNPLYFC</sequence>
<reference evidence="1 2" key="1">
    <citation type="submission" date="2024-02" db="EMBL/GenBank/DDBJ databases">
        <title>Discinaceae phylogenomics.</title>
        <authorList>
            <person name="Dirks A.C."/>
            <person name="James T.Y."/>
        </authorList>
    </citation>
    <scope>NUCLEOTIDE SEQUENCE [LARGE SCALE GENOMIC DNA]</scope>
    <source>
        <strain evidence="1 2">ACD0624</strain>
    </source>
</reference>
<accession>A0ABR3G875</accession>
<comment type="caution">
    <text evidence="1">The sequence shown here is derived from an EMBL/GenBank/DDBJ whole genome shotgun (WGS) entry which is preliminary data.</text>
</comment>
<organism evidence="1 2">
    <name type="scientific">Discina gigas</name>
    <dbReference type="NCBI Taxonomy" id="1032678"/>
    <lineage>
        <taxon>Eukaryota</taxon>
        <taxon>Fungi</taxon>
        <taxon>Dikarya</taxon>
        <taxon>Ascomycota</taxon>
        <taxon>Pezizomycotina</taxon>
        <taxon>Pezizomycetes</taxon>
        <taxon>Pezizales</taxon>
        <taxon>Discinaceae</taxon>
        <taxon>Discina</taxon>
    </lineage>
</organism>
<dbReference type="Proteomes" id="UP001447188">
    <property type="component" value="Unassembled WGS sequence"/>
</dbReference>
<evidence type="ECO:0008006" key="3">
    <source>
        <dbReference type="Google" id="ProtNLM"/>
    </source>
</evidence>
<evidence type="ECO:0000313" key="2">
    <source>
        <dbReference type="Proteomes" id="UP001447188"/>
    </source>
</evidence>
<proteinExistence type="predicted"/>